<keyword evidence="2" id="KW-0472">Membrane</keyword>
<protein>
    <submittedName>
        <fullName evidence="3">Uncharacterized protein</fullName>
    </submittedName>
</protein>
<dbReference type="CDD" id="cd12087">
    <property type="entry name" value="TM_EGFR-like"/>
    <property type="match status" value="1"/>
</dbReference>
<feature type="transmembrane region" description="Helical" evidence="2">
    <location>
        <begin position="152"/>
        <end position="172"/>
    </location>
</feature>
<keyword evidence="4" id="KW-1185">Reference proteome</keyword>
<dbReference type="VEuPathDB" id="FungiDB:BD410DRAFT_789158"/>
<dbReference type="EMBL" id="ML170177">
    <property type="protein sequence ID" value="TDL22074.1"/>
    <property type="molecule type" value="Genomic_DNA"/>
</dbReference>
<organism evidence="3 4">
    <name type="scientific">Rickenella mellea</name>
    <dbReference type="NCBI Taxonomy" id="50990"/>
    <lineage>
        <taxon>Eukaryota</taxon>
        <taxon>Fungi</taxon>
        <taxon>Dikarya</taxon>
        <taxon>Basidiomycota</taxon>
        <taxon>Agaricomycotina</taxon>
        <taxon>Agaricomycetes</taxon>
        <taxon>Hymenochaetales</taxon>
        <taxon>Rickenellaceae</taxon>
        <taxon>Rickenella</taxon>
    </lineage>
</organism>
<accession>A0A4Y7Q349</accession>
<reference evidence="3 4" key="1">
    <citation type="submission" date="2018-06" db="EMBL/GenBank/DDBJ databases">
        <title>A transcriptomic atlas of mushroom development highlights an independent origin of complex multicellularity.</title>
        <authorList>
            <consortium name="DOE Joint Genome Institute"/>
            <person name="Krizsan K."/>
            <person name="Almasi E."/>
            <person name="Merenyi Z."/>
            <person name="Sahu N."/>
            <person name="Viragh M."/>
            <person name="Koszo T."/>
            <person name="Mondo S."/>
            <person name="Kiss B."/>
            <person name="Balint B."/>
            <person name="Kues U."/>
            <person name="Barry K."/>
            <person name="Hegedus J.C."/>
            <person name="Henrissat B."/>
            <person name="Johnson J."/>
            <person name="Lipzen A."/>
            <person name="Ohm R."/>
            <person name="Nagy I."/>
            <person name="Pangilinan J."/>
            <person name="Yan J."/>
            <person name="Xiong Y."/>
            <person name="Grigoriev I.V."/>
            <person name="Hibbett D.S."/>
            <person name="Nagy L.G."/>
        </authorList>
    </citation>
    <scope>NUCLEOTIDE SEQUENCE [LARGE SCALE GENOMIC DNA]</scope>
    <source>
        <strain evidence="3 4">SZMC22713</strain>
    </source>
</reference>
<feature type="region of interest" description="Disordered" evidence="1">
    <location>
        <begin position="195"/>
        <end position="239"/>
    </location>
</feature>
<keyword evidence="2" id="KW-0812">Transmembrane</keyword>
<evidence type="ECO:0000256" key="2">
    <source>
        <dbReference type="SAM" id="Phobius"/>
    </source>
</evidence>
<evidence type="ECO:0000313" key="4">
    <source>
        <dbReference type="Proteomes" id="UP000294933"/>
    </source>
</evidence>
<gene>
    <name evidence="3" type="ORF">BD410DRAFT_789158</name>
</gene>
<sequence length="239" mass="25419">MAGYPSPISFSTISNVTSCQPFTFTFSYVDADTSFTGANTTSNNLTAWVDHLSVDGEPVMQRTLARNAALNSSFTSLSWDPVTANPGNYSINARVSSDSDITFEPTTTRFSIQAGPDESCLNPVTQTSVVPTSTAVAVSSGLSVNHGLKTGVAVGITLLFLIIFAIIGLFFARRRSRLRKAGELPSYTASVGGVQRTAEAEKKELESKMDRAPLDSDAVSVQMPPPPYINGRGNVAPQV</sequence>
<evidence type="ECO:0000256" key="1">
    <source>
        <dbReference type="SAM" id="MobiDB-lite"/>
    </source>
</evidence>
<evidence type="ECO:0000313" key="3">
    <source>
        <dbReference type="EMBL" id="TDL22074.1"/>
    </source>
</evidence>
<proteinExistence type="predicted"/>
<keyword evidence="2" id="KW-1133">Transmembrane helix</keyword>
<name>A0A4Y7Q349_9AGAM</name>
<dbReference type="Proteomes" id="UP000294933">
    <property type="component" value="Unassembled WGS sequence"/>
</dbReference>
<feature type="compositionally biased region" description="Basic and acidic residues" evidence="1">
    <location>
        <begin position="198"/>
        <end position="214"/>
    </location>
</feature>
<dbReference type="AlphaFoldDB" id="A0A4Y7Q349"/>